<dbReference type="RefSeq" id="WP_029938519.1">
    <property type="nucleotide sequence ID" value="NZ_CP035033.1"/>
</dbReference>
<dbReference type="Pfam" id="PF04359">
    <property type="entry name" value="DUF493"/>
    <property type="match status" value="1"/>
</dbReference>
<evidence type="ECO:0000313" key="3">
    <source>
        <dbReference type="EMBL" id="QAB15751.1"/>
    </source>
</evidence>
<dbReference type="GO" id="GO:0005829">
    <property type="term" value="C:cytosol"/>
    <property type="evidence" value="ECO:0007669"/>
    <property type="project" value="TreeGrafter"/>
</dbReference>
<dbReference type="KEGG" id="htr:EPV75_08755"/>
<gene>
    <name evidence="3" type="ORF">EPV75_08755</name>
</gene>
<proteinExistence type="inferred from homology"/>
<dbReference type="EMBL" id="CP035033">
    <property type="protein sequence ID" value="QAB15751.1"/>
    <property type="molecule type" value="Genomic_DNA"/>
</dbReference>
<dbReference type="PANTHER" id="PTHR38036:SF1">
    <property type="entry name" value="UPF0250 PROTEIN YBED"/>
    <property type="match status" value="1"/>
</dbReference>
<keyword evidence="4" id="KW-1185">Reference proteome</keyword>
<evidence type="ECO:0000256" key="2">
    <source>
        <dbReference type="HAMAP-Rule" id="MF_00659"/>
    </source>
</evidence>
<evidence type="ECO:0000256" key="1">
    <source>
        <dbReference type="ARBA" id="ARBA00008460"/>
    </source>
</evidence>
<dbReference type="AlphaFoldDB" id="A0A410H4C1"/>
<dbReference type="SUPFAM" id="SSF117991">
    <property type="entry name" value="YbeD/HP0495-like"/>
    <property type="match status" value="1"/>
</dbReference>
<dbReference type="PANTHER" id="PTHR38036">
    <property type="entry name" value="UPF0250 PROTEIN YBED"/>
    <property type="match status" value="1"/>
</dbReference>
<protein>
    <recommendedName>
        <fullName evidence="2">UPF0250 protein EPV75_08755</fullName>
    </recommendedName>
</protein>
<dbReference type="InterPro" id="IPR027471">
    <property type="entry name" value="YbeD-like_sf"/>
</dbReference>
<reference evidence="3 4" key="1">
    <citation type="journal article" date="2018" name="Environ. Microbiol.">
        <title>Genomes of ubiquitous marine and hypersaline Hydrogenovibrio, Thiomicrorhabdus and Thiomicrospira spp. encode a diversity of mechanisms to sustain chemolithoautotrophy in heterogeneous environments.</title>
        <authorList>
            <person name="Scott K.M."/>
            <person name="Williams J."/>
            <person name="Porter C.M.B."/>
            <person name="Russel S."/>
            <person name="Harmer T.L."/>
            <person name="Paul J.H."/>
            <person name="Antonen K.M."/>
            <person name="Bridges M.K."/>
            <person name="Camper G.J."/>
            <person name="Campla C.K."/>
            <person name="Casella L.G."/>
            <person name="Chase E."/>
            <person name="Conrad J.W."/>
            <person name="Cruz M.C."/>
            <person name="Dunlap D.S."/>
            <person name="Duran L."/>
            <person name="Fahsbender E.M."/>
            <person name="Goldsmith D.B."/>
            <person name="Keeley R.F."/>
            <person name="Kondoff M.R."/>
            <person name="Kussy B.I."/>
            <person name="Lane M.K."/>
            <person name="Lawler S."/>
            <person name="Leigh B.A."/>
            <person name="Lewis C."/>
            <person name="Lostal L.M."/>
            <person name="Marking D."/>
            <person name="Mancera P.A."/>
            <person name="McClenthan E.C."/>
            <person name="McIntyre E.A."/>
            <person name="Mine J.A."/>
            <person name="Modi S."/>
            <person name="Moore B.D."/>
            <person name="Morgan W.A."/>
            <person name="Nelson K.M."/>
            <person name="Nguyen K.N."/>
            <person name="Ogburn N."/>
            <person name="Parrino D.G."/>
            <person name="Pedapudi A.D."/>
            <person name="Pelham R.P."/>
            <person name="Preece A.M."/>
            <person name="Rampersad E.A."/>
            <person name="Richardson J.C."/>
            <person name="Rodgers C.M."/>
            <person name="Schaffer B.L."/>
            <person name="Sheridan N.E."/>
            <person name="Solone M.R."/>
            <person name="Staley Z.R."/>
            <person name="Tabuchi M."/>
            <person name="Waide R.J."/>
            <person name="Wanjugi P.W."/>
            <person name="Young S."/>
            <person name="Clum A."/>
            <person name="Daum C."/>
            <person name="Huntemann M."/>
            <person name="Ivanova N."/>
            <person name="Kyrpides N."/>
            <person name="Mikhailova N."/>
            <person name="Palaniappan K."/>
            <person name="Pillay M."/>
            <person name="Reddy T.B.K."/>
            <person name="Shapiro N."/>
            <person name="Stamatis D."/>
            <person name="Varghese N."/>
            <person name="Woyke T."/>
            <person name="Boden R."/>
            <person name="Freyermuth S.K."/>
            <person name="Kerfeld C.A."/>
        </authorList>
    </citation>
    <scope>NUCLEOTIDE SEQUENCE [LARGE SCALE GENOMIC DNA]</scope>
    <source>
        <strain evidence="3 4">JR-2</strain>
    </source>
</reference>
<dbReference type="HAMAP" id="MF_00659">
    <property type="entry name" value="UPF0250"/>
    <property type="match status" value="1"/>
</dbReference>
<sequence>MTVDLHTPDNESLIDFPCDFELKAMGRNNGTLVETVYEITQKYAPDASRDNIRIKDSKGSRFISVNITFHATSLEQLHSIYGELKQHPEILMTL</sequence>
<organism evidence="3 4">
    <name type="scientific">Hydrogenovibrio thermophilus</name>
    <dbReference type="NCBI Taxonomy" id="265883"/>
    <lineage>
        <taxon>Bacteria</taxon>
        <taxon>Pseudomonadati</taxon>
        <taxon>Pseudomonadota</taxon>
        <taxon>Gammaproteobacteria</taxon>
        <taxon>Thiotrichales</taxon>
        <taxon>Piscirickettsiaceae</taxon>
        <taxon>Hydrogenovibrio</taxon>
    </lineage>
</organism>
<comment type="similarity">
    <text evidence="1 2">Belongs to the UPF0250 family.</text>
</comment>
<dbReference type="Gene3D" id="3.30.70.260">
    <property type="match status" value="1"/>
</dbReference>
<accession>A0A410H4C1</accession>
<name>A0A410H4C1_9GAMM</name>
<dbReference type="InterPro" id="IPR007454">
    <property type="entry name" value="UPF0250_YbeD-like"/>
</dbReference>
<evidence type="ECO:0000313" key="4">
    <source>
        <dbReference type="Proteomes" id="UP000285478"/>
    </source>
</evidence>
<dbReference type="Proteomes" id="UP000285478">
    <property type="component" value="Chromosome"/>
</dbReference>